<protein>
    <recommendedName>
        <fullName evidence="9">Nuclear receptor domain-containing protein</fullName>
    </recommendedName>
</protein>
<dbReference type="GO" id="GO:0000978">
    <property type="term" value="F:RNA polymerase II cis-regulatory region sequence-specific DNA binding"/>
    <property type="evidence" value="ECO:0007669"/>
    <property type="project" value="TreeGrafter"/>
</dbReference>
<dbReference type="GO" id="GO:0030154">
    <property type="term" value="P:cell differentiation"/>
    <property type="evidence" value="ECO:0007669"/>
    <property type="project" value="TreeGrafter"/>
</dbReference>
<dbReference type="GO" id="GO:0004879">
    <property type="term" value="F:nuclear receptor activity"/>
    <property type="evidence" value="ECO:0007669"/>
    <property type="project" value="TreeGrafter"/>
</dbReference>
<feature type="domain" description="Nuclear receptor" evidence="9">
    <location>
        <begin position="1"/>
        <end position="43"/>
    </location>
</feature>
<dbReference type="InterPro" id="IPR013088">
    <property type="entry name" value="Znf_NHR/GATA"/>
</dbReference>
<dbReference type="Proteomes" id="UP000759131">
    <property type="component" value="Unassembled WGS sequence"/>
</dbReference>
<evidence type="ECO:0000256" key="6">
    <source>
        <dbReference type="ARBA" id="ARBA00023163"/>
    </source>
</evidence>
<dbReference type="PANTHER" id="PTHR24082">
    <property type="entry name" value="NUCLEAR HORMONE RECEPTOR"/>
    <property type="match status" value="1"/>
</dbReference>
<evidence type="ECO:0000256" key="7">
    <source>
        <dbReference type="ARBA" id="ARBA00023170"/>
    </source>
</evidence>
<reference evidence="10" key="1">
    <citation type="submission" date="2020-11" db="EMBL/GenBank/DDBJ databases">
        <authorList>
            <person name="Tran Van P."/>
        </authorList>
    </citation>
    <scope>NUCLEOTIDE SEQUENCE</scope>
</reference>
<dbReference type="PANTHER" id="PTHR24082:SF283">
    <property type="entry name" value="NUCLEAR HORMONE RECEPTOR HR96"/>
    <property type="match status" value="1"/>
</dbReference>
<keyword evidence="2" id="KW-0863">Zinc-finger</keyword>
<dbReference type="InterPro" id="IPR001628">
    <property type="entry name" value="Znf_hrmn_rcpt"/>
</dbReference>
<dbReference type="InterPro" id="IPR050234">
    <property type="entry name" value="Nuclear_hormone_rcpt_NR1"/>
</dbReference>
<keyword evidence="8" id="KW-0539">Nucleus</keyword>
<dbReference type="EMBL" id="OC856347">
    <property type="protein sequence ID" value="CAD7623624.1"/>
    <property type="molecule type" value="Genomic_DNA"/>
</dbReference>
<evidence type="ECO:0000256" key="8">
    <source>
        <dbReference type="ARBA" id="ARBA00023242"/>
    </source>
</evidence>
<dbReference type="Gene3D" id="1.10.565.10">
    <property type="entry name" value="Retinoid X Receptor"/>
    <property type="match status" value="1"/>
</dbReference>
<keyword evidence="6" id="KW-0804">Transcription</keyword>
<gene>
    <name evidence="10" type="ORF">OSB1V03_LOCUS4077</name>
</gene>
<keyword evidence="7" id="KW-0675">Receptor</keyword>
<dbReference type="GO" id="GO:0008270">
    <property type="term" value="F:zinc ion binding"/>
    <property type="evidence" value="ECO:0007669"/>
    <property type="project" value="UniProtKB-KW"/>
</dbReference>
<dbReference type="SUPFAM" id="SSF48508">
    <property type="entry name" value="Nuclear receptor ligand-binding domain"/>
    <property type="match status" value="1"/>
</dbReference>
<dbReference type="PROSITE" id="PS51030">
    <property type="entry name" value="NUCLEAR_REC_DBD_2"/>
    <property type="match status" value="2"/>
</dbReference>
<dbReference type="GO" id="GO:0000122">
    <property type="term" value="P:negative regulation of transcription by RNA polymerase II"/>
    <property type="evidence" value="ECO:0007669"/>
    <property type="project" value="TreeGrafter"/>
</dbReference>
<keyword evidence="4" id="KW-0805">Transcription regulation</keyword>
<dbReference type="Gene3D" id="3.30.50.10">
    <property type="entry name" value="Erythroid Transcription Factor GATA-1, subunit A"/>
    <property type="match status" value="2"/>
</dbReference>
<organism evidence="10">
    <name type="scientific">Medioppia subpectinata</name>
    <dbReference type="NCBI Taxonomy" id="1979941"/>
    <lineage>
        <taxon>Eukaryota</taxon>
        <taxon>Metazoa</taxon>
        <taxon>Ecdysozoa</taxon>
        <taxon>Arthropoda</taxon>
        <taxon>Chelicerata</taxon>
        <taxon>Arachnida</taxon>
        <taxon>Acari</taxon>
        <taxon>Acariformes</taxon>
        <taxon>Sarcoptiformes</taxon>
        <taxon>Oribatida</taxon>
        <taxon>Brachypylina</taxon>
        <taxon>Oppioidea</taxon>
        <taxon>Oppiidae</taxon>
        <taxon>Medioppia</taxon>
    </lineage>
</organism>
<evidence type="ECO:0000256" key="5">
    <source>
        <dbReference type="ARBA" id="ARBA00023125"/>
    </source>
</evidence>
<evidence type="ECO:0000313" key="11">
    <source>
        <dbReference type="Proteomes" id="UP000759131"/>
    </source>
</evidence>
<dbReference type="SMART" id="SM00399">
    <property type="entry name" value="ZnF_C4"/>
    <property type="match status" value="1"/>
</dbReference>
<keyword evidence="11" id="KW-1185">Reference proteome</keyword>
<accession>A0A7R9KI08</accession>
<evidence type="ECO:0000259" key="9">
    <source>
        <dbReference type="PROSITE" id="PS51030"/>
    </source>
</evidence>
<keyword evidence="5" id="KW-0238">DNA-binding</keyword>
<sequence length="365" mass="42355">MVDSWMCPSDGKCNINVMTRRMCRKCRLEKCLAVGMKKELIRSDDEIKRRKENKLQYKLSDESHNCIDFSANNLDIDSIISDTTIDKNFTDYNGINQLESKRIEELLNASIIFNYPLDSNASIHKIKAYDDIFNNICADDKYALMKYGGRDVALIRCLKLEQQLAINIAFIARNFGAMTCESCKSFFRRNGLKNEISNCASNGKCIINVMTRRLCTKCRLEKCLAVGMKSELIRSDEQNKCRKELIKENKSKHKTRDESQNCTIRDYNGINQLESKRISELLIASNTIFKHPLQSNAIIHRIKDWDEFADKFKDYNELFIRLIIQFTKSLNGFNNICADDKYALMKCGIRDLTFYNTNFDSNRII</sequence>
<dbReference type="OrthoDB" id="6247587at2759"/>
<dbReference type="GO" id="GO:0045944">
    <property type="term" value="P:positive regulation of transcription by RNA polymerase II"/>
    <property type="evidence" value="ECO:0007669"/>
    <property type="project" value="TreeGrafter"/>
</dbReference>
<dbReference type="PRINTS" id="PR00398">
    <property type="entry name" value="STRDHORMONER"/>
</dbReference>
<keyword evidence="3" id="KW-0862">Zinc</keyword>
<dbReference type="InterPro" id="IPR001723">
    <property type="entry name" value="Nuclear_hrmn_rcpt"/>
</dbReference>
<dbReference type="SUPFAM" id="SSF57716">
    <property type="entry name" value="Glucocorticoid receptor-like (DNA-binding domain)"/>
    <property type="match status" value="2"/>
</dbReference>
<evidence type="ECO:0000256" key="4">
    <source>
        <dbReference type="ARBA" id="ARBA00023015"/>
    </source>
</evidence>
<keyword evidence="1" id="KW-0479">Metal-binding</keyword>
<dbReference type="AlphaFoldDB" id="A0A7R9KI08"/>
<dbReference type="EMBL" id="CAJPIZ010001772">
    <property type="protein sequence ID" value="CAG2104054.1"/>
    <property type="molecule type" value="Genomic_DNA"/>
</dbReference>
<dbReference type="InterPro" id="IPR035500">
    <property type="entry name" value="NHR-like_dom_sf"/>
</dbReference>
<dbReference type="PRINTS" id="PR00047">
    <property type="entry name" value="STROIDFINGER"/>
</dbReference>
<evidence type="ECO:0000313" key="10">
    <source>
        <dbReference type="EMBL" id="CAD7623624.1"/>
    </source>
</evidence>
<feature type="domain" description="Nuclear receptor" evidence="9">
    <location>
        <begin position="154"/>
        <end position="235"/>
    </location>
</feature>
<evidence type="ECO:0000256" key="3">
    <source>
        <dbReference type="ARBA" id="ARBA00022833"/>
    </source>
</evidence>
<dbReference type="Pfam" id="PF00105">
    <property type="entry name" value="zf-C4"/>
    <property type="match status" value="2"/>
</dbReference>
<name>A0A7R9KI08_9ACAR</name>
<evidence type="ECO:0000256" key="1">
    <source>
        <dbReference type="ARBA" id="ARBA00022723"/>
    </source>
</evidence>
<proteinExistence type="predicted"/>
<evidence type="ECO:0000256" key="2">
    <source>
        <dbReference type="ARBA" id="ARBA00022771"/>
    </source>
</evidence>